<feature type="compositionally biased region" description="Basic residues" evidence="1">
    <location>
        <begin position="18"/>
        <end position="29"/>
    </location>
</feature>
<dbReference type="PROSITE" id="PS00018">
    <property type="entry name" value="EF_HAND_1"/>
    <property type="match status" value="1"/>
</dbReference>
<evidence type="ECO:0000313" key="4">
    <source>
        <dbReference type="Proteomes" id="UP000693981"/>
    </source>
</evidence>
<dbReference type="EMBL" id="JAGDFL010000009">
    <property type="protein sequence ID" value="KAG7401687.1"/>
    <property type="molecule type" value="Genomic_DNA"/>
</dbReference>
<name>A0A8T1X6E4_9STRA</name>
<reference evidence="3" key="1">
    <citation type="submission" date="2021-02" db="EMBL/GenBank/DDBJ databases">
        <authorList>
            <person name="Palmer J.M."/>
        </authorList>
    </citation>
    <scope>NUCLEOTIDE SEQUENCE</scope>
    <source>
        <strain evidence="3">SCRP23</strain>
    </source>
</reference>
<sequence>MRSSSSSSGGGGALSRLFSRRRRRRHRSGPSHAALVSGAALQQSETHRIGLLDSWGLSELFALRELVHLAINKNHIVAPDEPTTVAVQRTARGDEPTRPAASSSVSSNTTATSGTPPSTASVESFQRHQQLQSCVDAALTQSKRFYFGQRADTRLRLNGRRQFVRLFPLLGRTSKTVQRTLFRAFDADGSGKVEFEELCEMLAKVRQARASSVEAMAELVFSWFCEEQSKGEAVLMLTEMKLLAVAIRDLSGEIKKQEEQGVDLMASMMKLVLGRDETQVSKQSFCKEMDSELGAHVLHVLLAPFDIVRAMLDEESILQEMQNTRWKTGDTAVKEIIQAQVSNTLAIGRSRSEDRRWSRSTIFMRGLLVQDLSAIAIYVQMSSWEL</sequence>
<feature type="region of interest" description="Disordered" evidence="1">
    <location>
        <begin position="90"/>
        <end position="125"/>
    </location>
</feature>
<keyword evidence="4" id="KW-1185">Reference proteome</keyword>
<dbReference type="OrthoDB" id="191686at2759"/>
<feature type="region of interest" description="Disordered" evidence="1">
    <location>
        <begin position="1"/>
        <end position="39"/>
    </location>
</feature>
<dbReference type="AlphaFoldDB" id="A0A8T1X6E4"/>
<organism evidence="3 4">
    <name type="scientific">Phytophthora boehmeriae</name>
    <dbReference type="NCBI Taxonomy" id="109152"/>
    <lineage>
        <taxon>Eukaryota</taxon>
        <taxon>Sar</taxon>
        <taxon>Stramenopiles</taxon>
        <taxon>Oomycota</taxon>
        <taxon>Peronosporomycetes</taxon>
        <taxon>Peronosporales</taxon>
        <taxon>Peronosporaceae</taxon>
        <taxon>Phytophthora</taxon>
    </lineage>
</organism>
<dbReference type="Pfam" id="PF00036">
    <property type="entry name" value="EF-hand_1"/>
    <property type="match status" value="1"/>
</dbReference>
<dbReference type="Proteomes" id="UP000693981">
    <property type="component" value="Unassembled WGS sequence"/>
</dbReference>
<evidence type="ECO:0000259" key="2">
    <source>
        <dbReference type="PROSITE" id="PS50222"/>
    </source>
</evidence>
<gene>
    <name evidence="3" type="ORF">PHYBOEH_011641</name>
</gene>
<evidence type="ECO:0000256" key="1">
    <source>
        <dbReference type="SAM" id="MobiDB-lite"/>
    </source>
</evidence>
<dbReference type="PROSITE" id="PS50222">
    <property type="entry name" value="EF_HAND_2"/>
    <property type="match status" value="1"/>
</dbReference>
<evidence type="ECO:0000313" key="3">
    <source>
        <dbReference type="EMBL" id="KAG7401687.1"/>
    </source>
</evidence>
<dbReference type="GO" id="GO:0005509">
    <property type="term" value="F:calcium ion binding"/>
    <property type="evidence" value="ECO:0007669"/>
    <property type="project" value="InterPro"/>
</dbReference>
<dbReference type="InterPro" id="IPR002048">
    <property type="entry name" value="EF_hand_dom"/>
</dbReference>
<feature type="compositionally biased region" description="Low complexity" evidence="1">
    <location>
        <begin position="100"/>
        <end position="121"/>
    </location>
</feature>
<feature type="domain" description="EF-hand" evidence="2">
    <location>
        <begin position="173"/>
        <end position="208"/>
    </location>
</feature>
<protein>
    <recommendedName>
        <fullName evidence="2">EF-hand domain-containing protein</fullName>
    </recommendedName>
</protein>
<dbReference type="InterPro" id="IPR018247">
    <property type="entry name" value="EF_Hand_1_Ca_BS"/>
</dbReference>
<proteinExistence type="predicted"/>
<dbReference type="SMART" id="SM00054">
    <property type="entry name" value="EFh"/>
    <property type="match status" value="1"/>
</dbReference>
<accession>A0A8T1X6E4</accession>
<comment type="caution">
    <text evidence="3">The sequence shown here is derived from an EMBL/GenBank/DDBJ whole genome shotgun (WGS) entry which is preliminary data.</text>
</comment>